<reference evidence="1 2" key="1">
    <citation type="submission" date="2019-03" db="EMBL/GenBank/DDBJ databases">
        <title>Dyadobacter AR-3-6 sp. nov., isolated from arctic soil.</title>
        <authorList>
            <person name="Chaudhary D.K."/>
        </authorList>
    </citation>
    <scope>NUCLEOTIDE SEQUENCE [LARGE SCALE GENOMIC DNA]</scope>
    <source>
        <strain evidence="1 2">AR-3-6</strain>
    </source>
</reference>
<keyword evidence="2" id="KW-1185">Reference proteome</keyword>
<dbReference type="EMBL" id="SMFL01000001">
    <property type="protein sequence ID" value="TDE18598.1"/>
    <property type="molecule type" value="Genomic_DNA"/>
</dbReference>
<dbReference type="AlphaFoldDB" id="A0A4V2Z4Z2"/>
<dbReference type="RefSeq" id="WP_131956657.1">
    <property type="nucleotide sequence ID" value="NZ_SMFL01000001.1"/>
</dbReference>
<evidence type="ECO:0000313" key="1">
    <source>
        <dbReference type="EMBL" id="TDE18598.1"/>
    </source>
</evidence>
<comment type="caution">
    <text evidence="1">The sequence shown here is derived from an EMBL/GenBank/DDBJ whole genome shotgun (WGS) entry which is preliminary data.</text>
</comment>
<name>A0A4V2Z4Z2_9BACT</name>
<evidence type="ECO:0000313" key="2">
    <source>
        <dbReference type="Proteomes" id="UP000294850"/>
    </source>
</evidence>
<dbReference type="Proteomes" id="UP000294850">
    <property type="component" value="Unassembled WGS sequence"/>
</dbReference>
<accession>A0A4V2Z4Z2</accession>
<organism evidence="1 2">
    <name type="scientific">Dyadobacter psychrotolerans</name>
    <dbReference type="NCBI Taxonomy" id="2541721"/>
    <lineage>
        <taxon>Bacteria</taxon>
        <taxon>Pseudomonadati</taxon>
        <taxon>Bacteroidota</taxon>
        <taxon>Cytophagia</taxon>
        <taxon>Cytophagales</taxon>
        <taxon>Spirosomataceae</taxon>
        <taxon>Dyadobacter</taxon>
    </lineage>
</organism>
<protein>
    <submittedName>
        <fullName evidence="1">Uncharacterized protein</fullName>
    </submittedName>
</protein>
<sequence>MKKLLLISDKLKKESNKDNEITFLGFTVSAVPGKSFNRNYKTALTFYLRYKKQALDSSLNLLFDDRDELICIELHN</sequence>
<gene>
    <name evidence="1" type="ORF">E0F88_03405</name>
</gene>
<proteinExistence type="predicted"/>